<accession>A0A3E2N6F5</accession>
<evidence type="ECO:0000259" key="1">
    <source>
        <dbReference type="Pfam" id="PF04230"/>
    </source>
</evidence>
<comment type="caution">
    <text evidence="2">The sequence shown here is derived from an EMBL/GenBank/DDBJ whole genome shotgun (WGS) entry which is preliminary data.</text>
</comment>
<dbReference type="Proteomes" id="UP000260680">
    <property type="component" value="Unassembled WGS sequence"/>
</dbReference>
<sequence length="384" mass="45052">MQEHKEVAVKIAGLTWWRNNYGSVLQAYALQRVMNEFENIDYEILNQYSGKVASVDNFYHKIKTFGIRKTIHRIVWKFGTKKLRDRNRALQKFVDEELKISDKRYKVNYIDSANGCYDGFICGSDQIWNPELASLDSIYWLTFVKTGKLKIAYAPSIGIDQVTKEQRKMIRDNLNTFNAVSCREESGRNLISSIMGTEDCETVLDPTLLAERSVWDHICPPRRFTEKYIFVYLLRGTKQQRKLIELYAGFINLKIVTMPFLDNEHINKYDRKFGDIKYWDASPSDFISVIRHAEAVFTDSFHCMIFSCLYHRKFYLFPKIGAHQMNRLTDLQNMLQISPRMLEDNATVRDILSMKAIDWNIVDDIIREKRMKSKSYLKKALGMA</sequence>
<organism evidence="2 3">
    <name type="scientific">Lacrimispora amygdalina</name>
    <dbReference type="NCBI Taxonomy" id="253257"/>
    <lineage>
        <taxon>Bacteria</taxon>
        <taxon>Bacillati</taxon>
        <taxon>Bacillota</taxon>
        <taxon>Clostridia</taxon>
        <taxon>Lachnospirales</taxon>
        <taxon>Lachnospiraceae</taxon>
        <taxon>Lacrimispora</taxon>
    </lineage>
</organism>
<dbReference type="InterPro" id="IPR007345">
    <property type="entry name" value="Polysacch_pyruvyl_Trfase"/>
</dbReference>
<evidence type="ECO:0000313" key="2">
    <source>
        <dbReference type="EMBL" id="RFZ76542.1"/>
    </source>
</evidence>
<protein>
    <submittedName>
        <fullName evidence="2">Polysaccharide pyruvyl transferase family protein</fullName>
    </submittedName>
</protein>
<dbReference type="GO" id="GO:0016740">
    <property type="term" value="F:transferase activity"/>
    <property type="evidence" value="ECO:0007669"/>
    <property type="project" value="UniProtKB-KW"/>
</dbReference>
<gene>
    <name evidence="2" type="ORF">DS742_23085</name>
</gene>
<dbReference type="EMBL" id="QOHO01000079">
    <property type="protein sequence ID" value="RFZ76542.1"/>
    <property type="molecule type" value="Genomic_DNA"/>
</dbReference>
<name>A0A3E2N6F5_9FIRM</name>
<dbReference type="OrthoDB" id="9799278at2"/>
<evidence type="ECO:0000313" key="3">
    <source>
        <dbReference type="Proteomes" id="UP000260680"/>
    </source>
</evidence>
<dbReference type="Pfam" id="PF04230">
    <property type="entry name" value="PS_pyruv_trans"/>
    <property type="match status" value="1"/>
</dbReference>
<proteinExistence type="predicted"/>
<feature type="domain" description="Polysaccharide pyruvyl transferase" evidence="1">
    <location>
        <begin position="20"/>
        <end position="317"/>
    </location>
</feature>
<reference evidence="2 3" key="1">
    <citation type="submission" date="2018-07" db="EMBL/GenBank/DDBJ databases">
        <title>New species, Clostridium PI-S10-A1B.</title>
        <authorList>
            <person name="Krishna G."/>
            <person name="Summeta K."/>
            <person name="Shikha S."/>
            <person name="Prabhu P.B."/>
            <person name="Suresh K."/>
        </authorList>
    </citation>
    <scope>NUCLEOTIDE SEQUENCE [LARGE SCALE GENOMIC DNA]</scope>
    <source>
        <strain evidence="2 3">PI-S10-A1B</strain>
    </source>
</reference>
<dbReference type="AlphaFoldDB" id="A0A3E2N6F5"/>
<keyword evidence="2" id="KW-0808">Transferase</keyword>